<sequence>MAESLLLGVVRGVVGKTADALVQSVTRMWGVDEDCGRLERHLVYVQSLLADAEAKSETNHAVRAWMKELKAAAYQADDVLDDFQYEALLREVLSGRSLASKVLSNFTSKNKLVFRHKASRDLKNVLGKIDELVTEMRKFDLVVRVEAPTQALYRQTHSALHESKDIFGREDDKEVVVKLLLNQQDQQDVQVLPIIGMGGVGKTTLAKMVYNNHRIQKHFELLMWHSINSRCDLPDTIELLQRRLQEAIGRKRFLLILDDVWNEDQRKWEDDLKPLMCSCIGGSGSMIVVTSRSRQVASIMGTLPPHELVCLSEDDSWELFSKKAFSDGVQEQADLVTIGRRIVSKCKGLPLALKTMGGLMSSKHQVQEWEAIADCNISDTNRGKDEVLPILKLSYKHLSPEMKQCFAFCAVFPKDYEMEKDVLIQLWMANGYIHEEGNMDVAKKGELVFNELVQRSFLQDVNVKEDYYLGISSNELEEISGLVKPISSLRTLLTESRSKDLMEVKLISLRALQCRCYSIIYNQLINTIHLRYLDISGFNIIRLPDSICLLYNMQSLRLNYCHDLQYLPEGLATSLKKLIHICLLGCHKLECMPPKIGLLHNLHTLTKLFVGSDYGFGIEELRDLRHRLELYNLRNAKRGSKANLHEKQNLSELLLCWGRDRICYPTDVVDASNEEQVLESLALYPQGELKHLEVHGYGALAIPQWMKDSQIFLHSRKLIISRCPRCVDLPIVWSLPCLEALSLFKMYSLTTLCRNIGVEAAGHNSHVQILPMLKRMSLVDLPEFETISFGALSS</sequence>
<dbReference type="GO" id="GO:0005524">
    <property type="term" value="F:ATP binding"/>
    <property type="evidence" value="ECO:0007669"/>
    <property type="project" value="UniProtKB-KW"/>
</dbReference>
<name>A0A2S3I3X1_9POAL</name>
<dbReference type="FunFam" id="1.10.8.430:FF:000003">
    <property type="entry name" value="Probable disease resistance protein At5g66910"/>
    <property type="match status" value="1"/>
</dbReference>
<dbReference type="PANTHER" id="PTHR36766:SF64">
    <property type="entry name" value="OS12G0206100 PROTEIN"/>
    <property type="match status" value="1"/>
</dbReference>
<evidence type="ECO:0000313" key="11">
    <source>
        <dbReference type="EMBL" id="PAN36069.2"/>
    </source>
</evidence>
<dbReference type="GO" id="GO:0009626">
    <property type="term" value="P:plant-type hypersensitive response"/>
    <property type="evidence" value="ECO:0007669"/>
    <property type="project" value="UniProtKB-ARBA"/>
</dbReference>
<dbReference type="FunFam" id="1.10.10.10:FF:000322">
    <property type="entry name" value="Probable disease resistance protein At1g63360"/>
    <property type="match status" value="1"/>
</dbReference>
<evidence type="ECO:0000256" key="1">
    <source>
        <dbReference type="ARBA" id="ARBA00008894"/>
    </source>
</evidence>
<comment type="similarity">
    <text evidence="1">Belongs to the disease resistance NB-LRR family.</text>
</comment>
<evidence type="ECO:0000256" key="3">
    <source>
        <dbReference type="ARBA" id="ARBA00022737"/>
    </source>
</evidence>
<keyword evidence="4" id="KW-0547">Nucleotide-binding</keyword>
<dbReference type="InterPro" id="IPR027417">
    <property type="entry name" value="P-loop_NTPase"/>
</dbReference>
<dbReference type="SUPFAM" id="SSF52540">
    <property type="entry name" value="P-loop containing nucleoside triphosphate hydrolases"/>
    <property type="match status" value="1"/>
</dbReference>
<feature type="domain" description="NB-ARC" evidence="7">
    <location>
        <begin position="170"/>
        <end position="227"/>
    </location>
</feature>
<feature type="domain" description="NB-ARC" evidence="7">
    <location>
        <begin position="240"/>
        <end position="327"/>
    </location>
</feature>
<keyword evidence="3" id="KW-0677">Repeat</keyword>
<dbReference type="InterPro" id="IPR038005">
    <property type="entry name" value="RX-like_CC"/>
</dbReference>
<evidence type="ECO:0000256" key="4">
    <source>
        <dbReference type="ARBA" id="ARBA00022741"/>
    </source>
</evidence>
<evidence type="ECO:0000259" key="9">
    <source>
        <dbReference type="Pfam" id="PF23559"/>
    </source>
</evidence>
<dbReference type="AlphaFoldDB" id="A0A2S3I3X1"/>
<dbReference type="InterPro" id="IPR042197">
    <property type="entry name" value="Apaf_helical"/>
</dbReference>
<dbReference type="InterPro" id="IPR056789">
    <property type="entry name" value="LRR_R13L1-DRL21"/>
</dbReference>
<dbReference type="GO" id="GO:0042742">
    <property type="term" value="P:defense response to bacterium"/>
    <property type="evidence" value="ECO:0007669"/>
    <property type="project" value="UniProtKB-ARBA"/>
</dbReference>
<dbReference type="Gene3D" id="1.20.5.4130">
    <property type="match status" value="1"/>
</dbReference>
<dbReference type="InterPro" id="IPR032675">
    <property type="entry name" value="LRR_dom_sf"/>
</dbReference>
<dbReference type="SUPFAM" id="SSF52058">
    <property type="entry name" value="L domain-like"/>
    <property type="match status" value="1"/>
</dbReference>
<gene>
    <name evidence="11" type="ORF">PAHAL_6G290600</name>
</gene>
<dbReference type="Pfam" id="PF23559">
    <property type="entry name" value="WHD_DRP"/>
    <property type="match status" value="1"/>
</dbReference>
<dbReference type="GO" id="GO:0043531">
    <property type="term" value="F:ADP binding"/>
    <property type="evidence" value="ECO:0007669"/>
    <property type="project" value="InterPro"/>
</dbReference>
<dbReference type="Gene3D" id="3.80.10.10">
    <property type="entry name" value="Ribonuclease Inhibitor"/>
    <property type="match status" value="1"/>
</dbReference>
<evidence type="ECO:0000256" key="2">
    <source>
        <dbReference type="ARBA" id="ARBA00022614"/>
    </source>
</evidence>
<dbReference type="InterPro" id="IPR041118">
    <property type="entry name" value="Rx_N"/>
</dbReference>
<dbReference type="Gene3D" id="1.10.8.430">
    <property type="entry name" value="Helical domain of apoptotic protease-activating factors"/>
    <property type="match status" value="1"/>
</dbReference>
<dbReference type="InterPro" id="IPR002182">
    <property type="entry name" value="NB-ARC"/>
</dbReference>
<dbReference type="EMBL" id="CM008051">
    <property type="protein sequence ID" value="PAN36069.2"/>
    <property type="molecule type" value="Genomic_DNA"/>
</dbReference>
<dbReference type="Gene3D" id="3.40.50.300">
    <property type="entry name" value="P-loop containing nucleotide triphosphate hydrolases"/>
    <property type="match status" value="1"/>
</dbReference>
<evidence type="ECO:0000256" key="6">
    <source>
        <dbReference type="ARBA" id="ARBA00022840"/>
    </source>
</evidence>
<evidence type="ECO:0000259" key="8">
    <source>
        <dbReference type="Pfam" id="PF18052"/>
    </source>
</evidence>
<dbReference type="Proteomes" id="UP000243499">
    <property type="component" value="Chromosome 6"/>
</dbReference>
<feature type="domain" description="Disease resistance protein winged helix" evidence="9">
    <location>
        <begin position="411"/>
        <end position="462"/>
    </location>
</feature>
<proteinExistence type="inferred from homology"/>
<accession>A0A2S3I3X1</accession>
<dbReference type="CDD" id="cd14798">
    <property type="entry name" value="RX-CC_like"/>
    <property type="match status" value="1"/>
</dbReference>
<dbReference type="InterPro" id="IPR058922">
    <property type="entry name" value="WHD_DRP"/>
</dbReference>
<reference evidence="11" key="1">
    <citation type="submission" date="2018-04" db="EMBL/GenBank/DDBJ databases">
        <title>WGS assembly of Panicum hallii.</title>
        <authorList>
            <person name="Lovell J."/>
            <person name="Jenkins J."/>
            <person name="Lowry D."/>
            <person name="Mamidi S."/>
            <person name="Sreedasyam A."/>
            <person name="Weng X."/>
            <person name="Barry K."/>
            <person name="Bonette J."/>
            <person name="Campitelli B."/>
            <person name="Daum C."/>
            <person name="Gordon S."/>
            <person name="Gould B."/>
            <person name="Lipzen A."/>
            <person name="Macqueen A."/>
            <person name="Palacio-Mejia J."/>
            <person name="Plott C."/>
            <person name="Shakirov E."/>
            <person name="Shu S."/>
            <person name="Yoshinaga Y."/>
            <person name="Zane M."/>
            <person name="Rokhsar D."/>
            <person name="Grimwood J."/>
            <person name="Schmutz J."/>
            <person name="Juenger T."/>
        </authorList>
    </citation>
    <scope>NUCLEOTIDE SEQUENCE [LARGE SCALE GENOMIC DNA]</scope>
    <source>
        <strain evidence="11">FIL2</strain>
    </source>
</reference>
<dbReference type="InterPro" id="IPR036388">
    <property type="entry name" value="WH-like_DNA-bd_sf"/>
</dbReference>
<dbReference type="Pfam" id="PF18052">
    <property type="entry name" value="Rx_N"/>
    <property type="match status" value="1"/>
</dbReference>
<dbReference type="Gramene" id="PAN36069">
    <property type="protein sequence ID" value="PAN36069"/>
    <property type="gene ID" value="PAHAL_6G290600"/>
</dbReference>
<dbReference type="PANTHER" id="PTHR36766">
    <property type="entry name" value="PLANT BROAD-SPECTRUM MILDEW RESISTANCE PROTEIN RPW8"/>
    <property type="match status" value="1"/>
</dbReference>
<evidence type="ECO:0000259" key="10">
    <source>
        <dbReference type="Pfam" id="PF25019"/>
    </source>
</evidence>
<dbReference type="PRINTS" id="PR00364">
    <property type="entry name" value="DISEASERSIST"/>
</dbReference>
<dbReference type="Pfam" id="PF00931">
    <property type="entry name" value="NB-ARC"/>
    <property type="match status" value="2"/>
</dbReference>
<keyword evidence="5" id="KW-0611">Plant defense</keyword>
<dbReference type="Pfam" id="PF25019">
    <property type="entry name" value="LRR_R13L1-DRL21"/>
    <property type="match status" value="1"/>
</dbReference>
<keyword evidence="6" id="KW-0067">ATP-binding</keyword>
<organism evidence="11">
    <name type="scientific">Panicum hallii</name>
    <dbReference type="NCBI Taxonomy" id="206008"/>
    <lineage>
        <taxon>Eukaryota</taxon>
        <taxon>Viridiplantae</taxon>
        <taxon>Streptophyta</taxon>
        <taxon>Embryophyta</taxon>
        <taxon>Tracheophyta</taxon>
        <taxon>Spermatophyta</taxon>
        <taxon>Magnoliopsida</taxon>
        <taxon>Liliopsida</taxon>
        <taxon>Poales</taxon>
        <taxon>Poaceae</taxon>
        <taxon>PACMAD clade</taxon>
        <taxon>Panicoideae</taxon>
        <taxon>Panicodae</taxon>
        <taxon>Paniceae</taxon>
        <taxon>Panicinae</taxon>
        <taxon>Panicum</taxon>
        <taxon>Panicum sect. Panicum</taxon>
    </lineage>
</organism>
<evidence type="ECO:0000259" key="7">
    <source>
        <dbReference type="Pfam" id="PF00931"/>
    </source>
</evidence>
<protein>
    <submittedName>
        <fullName evidence="11">Uncharacterized protein</fullName>
    </submittedName>
</protein>
<keyword evidence="2" id="KW-0433">Leucine-rich repeat</keyword>
<dbReference type="Gene3D" id="1.10.10.10">
    <property type="entry name" value="Winged helix-like DNA-binding domain superfamily/Winged helix DNA-binding domain"/>
    <property type="match status" value="1"/>
</dbReference>
<dbReference type="GO" id="GO:0002758">
    <property type="term" value="P:innate immune response-activating signaling pathway"/>
    <property type="evidence" value="ECO:0007669"/>
    <property type="project" value="UniProtKB-ARBA"/>
</dbReference>
<evidence type="ECO:0000256" key="5">
    <source>
        <dbReference type="ARBA" id="ARBA00022821"/>
    </source>
</evidence>
<feature type="domain" description="R13L1/DRL21-like LRR repeat region" evidence="10">
    <location>
        <begin position="619"/>
        <end position="746"/>
    </location>
</feature>
<feature type="domain" description="Disease resistance N-terminal" evidence="8">
    <location>
        <begin position="9"/>
        <end position="99"/>
    </location>
</feature>